<proteinExistence type="predicted"/>
<dbReference type="AlphaFoldDB" id="A0A4Q2U1V8"/>
<comment type="caution">
    <text evidence="3">The sequence shown here is derived from an EMBL/GenBank/DDBJ whole genome shotgun (WGS) entry which is preliminary data.</text>
</comment>
<evidence type="ECO:0000259" key="2">
    <source>
        <dbReference type="Pfam" id="PF00111"/>
    </source>
</evidence>
<dbReference type="OrthoDB" id="341967at2"/>
<name>A0A4Q2U1V8_9HYPH</name>
<dbReference type="InterPro" id="IPR001041">
    <property type="entry name" value="2Fe-2S_ferredoxin-type"/>
</dbReference>
<feature type="region of interest" description="Disordered" evidence="1">
    <location>
        <begin position="105"/>
        <end position="125"/>
    </location>
</feature>
<reference evidence="3 4" key="1">
    <citation type="submission" date="2018-12" db="EMBL/GenBank/DDBJ databases">
        <authorList>
            <person name="Grouzdev D.S."/>
            <person name="Krutkina M.S."/>
        </authorList>
    </citation>
    <scope>NUCLEOTIDE SEQUENCE [LARGE SCALE GENOMIC DNA]</scope>
    <source>
        <strain evidence="3 4">RmlP026</strain>
    </source>
</reference>
<protein>
    <submittedName>
        <fullName evidence="3">(2Fe-2S)-binding protein</fullName>
    </submittedName>
</protein>
<dbReference type="InterPro" id="IPR012675">
    <property type="entry name" value="Beta-grasp_dom_sf"/>
</dbReference>
<dbReference type="RefSeq" id="WP_129230142.1">
    <property type="nucleotide sequence ID" value="NZ_QYBB01000110.1"/>
</dbReference>
<keyword evidence="4" id="KW-1185">Reference proteome</keyword>
<dbReference type="EMBL" id="QYBB01000110">
    <property type="protein sequence ID" value="RYC28817.1"/>
    <property type="molecule type" value="Genomic_DNA"/>
</dbReference>
<dbReference type="Proteomes" id="UP000290759">
    <property type="component" value="Unassembled WGS sequence"/>
</dbReference>
<gene>
    <name evidence="3" type="ORF">D3273_27300</name>
</gene>
<dbReference type="Gene3D" id="3.10.20.30">
    <property type="match status" value="1"/>
</dbReference>
<feature type="domain" description="2Fe-2S ferredoxin-type" evidence="2">
    <location>
        <begin position="12"/>
        <end position="87"/>
    </location>
</feature>
<organism evidence="3 4">
    <name type="scientific">Lichenibacterium minor</name>
    <dbReference type="NCBI Taxonomy" id="2316528"/>
    <lineage>
        <taxon>Bacteria</taxon>
        <taxon>Pseudomonadati</taxon>
        <taxon>Pseudomonadota</taxon>
        <taxon>Alphaproteobacteria</taxon>
        <taxon>Hyphomicrobiales</taxon>
        <taxon>Lichenihabitantaceae</taxon>
        <taxon>Lichenibacterium</taxon>
    </lineage>
</organism>
<evidence type="ECO:0000313" key="3">
    <source>
        <dbReference type="EMBL" id="RYC28817.1"/>
    </source>
</evidence>
<dbReference type="SUPFAM" id="SSF54292">
    <property type="entry name" value="2Fe-2S ferredoxin-like"/>
    <property type="match status" value="1"/>
</dbReference>
<evidence type="ECO:0000256" key="1">
    <source>
        <dbReference type="SAM" id="MobiDB-lite"/>
    </source>
</evidence>
<dbReference type="InterPro" id="IPR036010">
    <property type="entry name" value="2Fe-2S_ferredoxin-like_sf"/>
</dbReference>
<dbReference type="Pfam" id="PF00111">
    <property type="entry name" value="Fer2"/>
    <property type="match status" value="1"/>
</dbReference>
<reference evidence="3 4" key="2">
    <citation type="submission" date="2019-02" db="EMBL/GenBank/DDBJ databases">
        <title>'Lichenibacterium ramalinii' gen. nov. sp. nov., 'Lichenibacterium minor' gen. nov. sp. nov.</title>
        <authorList>
            <person name="Pankratov T."/>
        </authorList>
    </citation>
    <scope>NUCLEOTIDE SEQUENCE [LARGE SCALE GENOMIC DNA]</scope>
    <source>
        <strain evidence="3 4">RmlP026</strain>
    </source>
</reference>
<evidence type="ECO:0000313" key="4">
    <source>
        <dbReference type="Proteomes" id="UP000290759"/>
    </source>
</evidence>
<dbReference type="GO" id="GO:0051536">
    <property type="term" value="F:iron-sulfur cluster binding"/>
    <property type="evidence" value="ECO:0007669"/>
    <property type="project" value="InterPro"/>
</dbReference>
<accession>A0A4Q2U1V8</accession>
<sequence>MLTSRPTPVDYGEGTVVAGRAGLSILDVSRLGHVPHAQVCSGRGRCGTCLVAVDGDGALTPVGDVEAATLTRLHAPAGTRLACQARLLGEPVGVRRLQPSYADVEDARDPLDLDGRWEPADGTVR</sequence>
<dbReference type="CDD" id="cd00207">
    <property type="entry name" value="fer2"/>
    <property type="match status" value="1"/>
</dbReference>